<dbReference type="Pfam" id="PF20240">
    <property type="entry name" value="DUF6597"/>
    <property type="match status" value="1"/>
</dbReference>
<organism evidence="6 7">
    <name type="scientific">Saccharopolyspora hordei</name>
    <dbReference type="NCBI Taxonomy" id="1838"/>
    <lineage>
        <taxon>Bacteria</taxon>
        <taxon>Bacillati</taxon>
        <taxon>Actinomycetota</taxon>
        <taxon>Actinomycetes</taxon>
        <taxon>Pseudonocardiales</taxon>
        <taxon>Pseudonocardiaceae</taxon>
        <taxon>Saccharopolyspora</taxon>
    </lineage>
</organism>
<evidence type="ECO:0000256" key="1">
    <source>
        <dbReference type="ARBA" id="ARBA00023015"/>
    </source>
</evidence>
<sequence>MTLWRVRSSGHHHVVPDGVLDLMWFQHRLVVAGPDTRAMAVHTAPEEVTWGLRMPPGVAHALLGVPADELTDRRVALSELVALPARSFDDDPAGALEQVFLDLWTRADPDRAALRLAASLDRAARDGLGVRETAQRHGLSERSLRRVSTRVFGYGLKTLARIHRFQRALHLARSGLSLAEAAATAGYVDQAHFTRETTRLAGRTPAELTGSWPIRPSQAAPARGEVRA</sequence>
<dbReference type="SMART" id="SM00342">
    <property type="entry name" value="HTH_ARAC"/>
    <property type="match status" value="1"/>
</dbReference>
<evidence type="ECO:0000259" key="5">
    <source>
        <dbReference type="PROSITE" id="PS01124"/>
    </source>
</evidence>
<keyword evidence="3" id="KW-0804">Transcription</keyword>
<dbReference type="PROSITE" id="PS01124">
    <property type="entry name" value="HTH_ARAC_FAMILY_2"/>
    <property type="match status" value="1"/>
</dbReference>
<evidence type="ECO:0000256" key="2">
    <source>
        <dbReference type="ARBA" id="ARBA00023125"/>
    </source>
</evidence>
<dbReference type="Gene3D" id="1.10.10.60">
    <property type="entry name" value="Homeodomain-like"/>
    <property type="match status" value="1"/>
</dbReference>
<dbReference type="RefSeq" id="WP_218888162.1">
    <property type="nucleotide sequence ID" value="NZ_BAABFH010000001.1"/>
</dbReference>
<dbReference type="Pfam" id="PF12833">
    <property type="entry name" value="HTH_18"/>
    <property type="match status" value="1"/>
</dbReference>
<accession>A0A853ANV1</accession>
<dbReference type="EMBL" id="JACCFJ010000001">
    <property type="protein sequence ID" value="NYI81701.1"/>
    <property type="molecule type" value="Genomic_DNA"/>
</dbReference>
<reference evidence="6 7" key="1">
    <citation type="submission" date="2020-07" db="EMBL/GenBank/DDBJ databases">
        <title>Sequencing the genomes of 1000 actinobacteria strains.</title>
        <authorList>
            <person name="Klenk H.-P."/>
        </authorList>
    </citation>
    <scope>NUCLEOTIDE SEQUENCE [LARGE SCALE GENOMIC DNA]</scope>
    <source>
        <strain evidence="6 7">DSM 44065</strain>
    </source>
</reference>
<dbReference type="Proteomes" id="UP000587002">
    <property type="component" value="Unassembled WGS sequence"/>
</dbReference>
<comment type="caution">
    <text evidence="6">The sequence shown here is derived from an EMBL/GenBank/DDBJ whole genome shotgun (WGS) entry which is preliminary data.</text>
</comment>
<gene>
    <name evidence="6" type="ORF">HNR68_000331</name>
</gene>
<protein>
    <submittedName>
        <fullName evidence="6">AraC-like DNA-binding protein</fullName>
    </submittedName>
</protein>
<keyword evidence="2 6" id="KW-0238">DNA-binding</keyword>
<keyword evidence="7" id="KW-1185">Reference proteome</keyword>
<dbReference type="GO" id="GO:0003700">
    <property type="term" value="F:DNA-binding transcription factor activity"/>
    <property type="evidence" value="ECO:0007669"/>
    <property type="project" value="InterPro"/>
</dbReference>
<dbReference type="AlphaFoldDB" id="A0A853ANV1"/>
<evidence type="ECO:0000256" key="4">
    <source>
        <dbReference type="SAM" id="MobiDB-lite"/>
    </source>
</evidence>
<dbReference type="PANTHER" id="PTHR46796:SF15">
    <property type="entry name" value="BLL1074 PROTEIN"/>
    <property type="match status" value="1"/>
</dbReference>
<keyword evidence="1" id="KW-0805">Transcription regulation</keyword>
<evidence type="ECO:0000256" key="3">
    <source>
        <dbReference type="ARBA" id="ARBA00023163"/>
    </source>
</evidence>
<name>A0A853ANV1_9PSEU</name>
<dbReference type="PANTHER" id="PTHR46796">
    <property type="entry name" value="HTH-TYPE TRANSCRIPTIONAL ACTIVATOR RHAS-RELATED"/>
    <property type="match status" value="1"/>
</dbReference>
<dbReference type="InterPro" id="IPR018060">
    <property type="entry name" value="HTH_AraC"/>
</dbReference>
<evidence type="ECO:0000313" key="7">
    <source>
        <dbReference type="Proteomes" id="UP000587002"/>
    </source>
</evidence>
<feature type="domain" description="HTH araC/xylS-type" evidence="5">
    <location>
        <begin position="110"/>
        <end position="211"/>
    </location>
</feature>
<dbReference type="GO" id="GO:0043565">
    <property type="term" value="F:sequence-specific DNA binding"/>
    <property type="evidence" value="ECO:0007669"/>
    <property type="project" value="InterPro"/>
</dbReference>
<feature type="region of interest" description="Disordered" evidence="4">
    <location>
        <begin position="202"/>
        <end position="228"/>
    </location>
</feature>
<proteinExistence type="predicted"/>
<evidence type="ECO:0000313" key="6">
    <source>
        <dbReference type="EMBL" id="NYI81701.1"/>
    </source>
</evidence>
<dbReference type="InterPro" id="IPR046532">
    <property type="entry name" value="DUF6597"/>
</dbReference>
<dbReference type="InterPro" id="IPR050204">
    <property type="entry name" value="AraC_XylS_family_regulators"/>
</dbReference>